<feature type="domain" description="HTH araC/xylS-type" evidence="5">
    <location>
        <begin position="200"/>
        <end position="298"/>
    </location>
</feature>
<accession>A0A378YLS7</accession>
<dbReference type="InterPro" id="IPR050204">
    <property type="entry name" value="AraC_XylS_family_regulators"/>
</dbReference>
<keyword evidence="4" id="KW-0804">Transcription</keyword>
<proteinExistence type="predicted"/>
<evidence type="ECO:0000313" key="6">
    <source>
        <dbReference type="EMBL" id="SUA77520.1"/>
    </source>
</evidence>
<dbReference type="GO" id="GO:0003700">
    <property type="term" value="F:DNA-binding transcription factor activity"/>
    <property type="evidence" value="ECO:0007669"/>
    <property type="project" value="InterPro"/>
</dbReference>
<dbReference type="PANTHER" id="PTHR46796">
    <property type="entry name" value="HTH-TYPE TRANSCRIPTIONAL ACTIVATOR RHAS-RELATED"/>
    <property type="match status" value="1"/>
</dbReference>
<dbReference type="PROSITE" id="PS01124">
    <property type="entry name" value="HTH_ARAC_FAMILY_2"/>
    <property type="match status" value="1"/>
</dbReference>
<keyword evidence="2" id="KW-0238">DNA-binding</keyword>
<dbReference type="OrthoDB" id="3186094at2"/>
<reference evidence="6 7" key="1">
    <citation type="submission" date="2018-06" db="EMBL/GenBank/DDBJ databases">
        <authorList>
            <consortium name="Pathogen Informatics"/>
            <person name="Doyle S."/>
        </authorList>
    </citation>
    <scope>NUCLEOTIDE SEQUENCE [LARGE SCALE GENOMIC DNA]</scope>
    <source>
        <strain evidence="6 7">NCTC1934</strain>
    </source>
</reference>
<dbReference type="PRINTS" id="PR00032">
    <property type="entry name" value="HTHARAC"/>
</dbReference>
<dbReference type="InterPro" id="IPR009057">
    <property type="entry name" value="Homeodomain-like_sf"/>
</dbReference>
<dbReference type="Proteomes" id="UP000255467">
    <property type="component" value="Unassembled WGS sequence"/>
</dbReference>
<organism evidence="6 7">
    <name type="scientific">Nocardia otitidiscaviarum</name>
    <dbReference type="NCBI Taxonomy" id="1823"/>
    <lineage>
        <taxon>Bacteria</taxon>
        <taxon>Bacillati</taxon>
        <taxon>Actinomycetota</taxon>
        <taxon>Actinomycetes</taxon>
        <taxon>Mycobacteriales</taxon>
        <taxon>Nocardiaceae</taxon>
        <taxon>Nocardia</taxon>
    </lineage>
</organism>
<gene>
    <name evidence="6" type="primary">ypdC_1</name>
    <name evidence="6" type="ORF">NCTC1934_03064</name>
</gene>
<dbReference type="PROSITE" id="PS00041">
    <property type="entry name" value="HTH_ARAC_FAMILY_1"/>
    <property type="match status" value="1"/>
</dbReference>
<evidence type="ECO:0000259" key="5">
    <source>
        <dbReference type="PROSITE" id="PS01124"/>
    </source>
</evidence>
<keyword evidence="1" id="KW-0805">Transcription regulation</keyword>
<dbReference type="GO" id="GO:0043565">
    <property type="term" value="F:sequence-specific DNA binding"/>
    <property type="evidence" value="ECO:0007669"/>
    <property type="project" value="InterPro"/>
</dbReference>
<dbReference type="InterPro" id="IPR037923">
    <property type="entry name" value="HTH-like"/>
</dbReference>
<dbReference type="SUPFAM" id="SSF51215">
    <property type="entry name" value="Regulatory protein AraC"/>
    <property type="match status" value="1"/>
</dbReference>
<evidence type="ECO:0000256" key="1">
    <source>
        <dbReference type="ARBA" id="ARBA00023015"/>
    </source>
</evidence>
<dbReference type="InterPro" id="IPR018062">
    <property type="entry name" value="HTH_AraC-typ_CS"/>
</dbReference>
<dbReference type="InterPro" id="IPR020449">
    <property type="entry name" value="Tscrpt_reg_AraC-type_HTH"/>
</dbReference>
<evidence type="ECO:0000313" key="7">
    <source>
        <dbReference type="Proteomes" id="UP000255467"/>
    </source>
</evidence>
<dbReference type="STRING" id="1406858.GCA_000710895_04882"/>
<dbReference type="EMBL" id="UGRY01000002">
    <property type="protein sequence ID" value="SUA77520.1"/>
    <property type="molecule type" value="Genomic_DNA"/>
</dbReference>
<evidence type="ECO:0000256" key="2">
    <source>
        <dbReference type="ARBA" id="ARBA00023125"/>
    </source>
</evidence>
<dbReference type="InterPro" id="IPR018060">
    <property type="entry name" value="HTH_AraC"/>
</dbReference>
<dbReference type="Gene3D" id="1.10.10.60">
    <property type="entry name" value="Homeodomain-like"/>
    <property type="match status" value="1"/>
</dbReference>
<name>A0A378YLS7_9NOCA</name>
<keyword evidence="7" id="KW-1185">Reference proteome</keyword>
<dbReference type="SMART" id="SM00342">
    <property type="entry name" value="HTH_ARAC"/>
    <property type="match status" value="1"/>
</dbReference>
<dbReference type="Pfam" id="PF12833">
    <property type="entry name" value="HTH_18"/>
    <property type="match status" value="1"/>
</dbReference>
<dbReference type="AlphaFoldDB" id="A0A378YLS7"/>
<protein>
    <submittedName>
        <fullName evidence="6">Uncharacterized HTH-type transcriptional regulator ypdC</fullName>
    </submittedName>
</protein>
<evidence type="ECO:0000256" key="4">
    <source>
        <dbReference type="ARBA" id="ARBA00023163"/>
    </source>
</evidence>
<keyword evidence="3" id="KW-0010">Activator</keyword>
<dbReference type="SUPFAM" id="SSF46689">
    <property type="entry name" value="Homeodomain-like"/>
    <property type="match status" value="2"/>
</dbReference>
<evidence type="ECO:0000256" key="3">
    <source>
        <dbReference type="ARBA" id="ARBA00023159"/>
    </source>
</evidence>
<dbReference type="RefSeq" id="WP_039810853.1">
    <property type="nucleotide sequence ID" value="NZ_UGRY01000002.1"/>
</dbReference>
<sequence length="302" mass="33744">MPEHALPVRYAAGVPVYRYRPDPAMPPLSVARFTRSTHPTPGHAHIHEFPVLLYVIRDGGLLRAAGRRFELRAGDIFVVGLGEVVDSTDTHTFTDARGLFFDPAILGGEGRAPWPAWRGHPLLYPFLHGRPGGLLRLRLPADRQPTWERAIAAIETELSTRPAGYRQAATAHLTLLLVDVARLAADVVGELRRSGETVLAEVFDVIEERFGEPLSLRDVARVVGMTPAYLTTLVRRRTGRTVQDWITERRMSEARRLLSDPDLSVTEVARRVGIADPGYFTRVFRRENGMPPRAWRDRVAAA</sequence>